<sequence length="78" mass="8787">MRYRLDLVLRPSEGALLRALGLVERRGFAPRAIEGAPAPADGHWRLCLTVESDRPCEPLRHLMQKNHDCLQVEITACP</sequence>
<accession>A0AAP2G219</accession>
<dbReference type="RefSeq" id="WP_213173853.1">
    <property type="nucleotide sequence ID" value="NZ_JAGQFT020000011.1"/>
</dbReference>
<gene>
    <name evidence="1" type="ORF">KB893_015385</name>
</gene>
<organism evidence="1 2">
    <name type="scientific">Coralloluteibacterium stylophorae</name>
    <dbReference type="NCBI Taxonomy" id="1776034"/>
    <lineage>
        <taxon>Bacteria</taxon>
        <taxon>Pseudomonadati</taxon>
        <taxon>Pseudomonadota</taxon>
        <taxon>Gammaproteobacteria</taxon>
        <taxon>Lysobacterales</taxon>
        <taxon>Lysobacteraceae</taxon>
        <taxon>Coralloluteibacterium</taxon>
    </lineage>
</organism>
<dbReference type="Pfam" id="PF13710">
    <property type="entry name" value="ACT_5"/>
    <property type="match status" value="1"/>
</dbReference>
<proteinExistence type="predicted"/>
<evidence type="ECO:0000313" key="1">
    <source>
        <dbReference type="EMBL" id="MBS7458521.1"/>
    </source>
</evidence>
<dbReference type="Proteomes" id="UP000675747">
    <property type="component" value="Unassembled WGS sequence"/>
</dbReference>
<dbReference type="InterPro" id="IPR045865">
    <property type="entry name" value="ACT-like_dom_sf"/>
</dbReference>
<comment type="caution">
    <text evidence="1">The sequence shown here is derived from an EMBL/GenBank/DDBJ whole genome shotgun (WGS) entry which is preliminary data.</text>
</comment>
<keyword evidence="2" id="KW-1185">Reference proteome</keyword>
<dbReference type="AlphaFoldDB" id="A0AAP2G219"/>
<reference evidence="1 2" key="1">
    <citation type="journal article" date="2021" name="Microbiol. Resour. Announc.">
        <title>Draft Genome Sequence of Coralloluteibacterium stylophorae LMG 29479T.</title>
        <authorList>
            <person name="Karlyshev A.V."/>
            <person name="Kudryashova E.B."/>
            <person name="Ariskina E.V."/>
            <person name="Conroy A.P."/>
            <person name="Abidueva E.Y."/>
        </authorList>
    </citation>
    <scope>NUCLEOTIDE SEQUENCE [LARGE SCALE GENOMIC DNA]</scope>
    <source>
        <strain evidence="1 2">LMG 29479</strain>
    </source>
</reference>
<protein>
    <submittedName>
        <fullName evidence="1">Acetolactate synthase</fullName>
    </submittedName>
</protein>
<dbReference type="SUPFAM" id="SSF55021">
    <property type="entry name" value="ACT-like"/>
    <property type="match status" value="1"/>
</dbReference>
<dbReference type="EMBL" id="JAGQFT020000011">
    <property type="protein sequence ID" value="MBS7458521.1"/>
    <property type="molecule type" value="Genomic_DNA"/>
</dbReference>
<name>A0AAP2G219_9GAMM</name>
<evidence type="ECO:0000313" key="2">
    <source>
        <dbReference type="Proteomes" id="UP000675747"/>
    </source>
</evidence>